<dbReference type="SUPFAM" id="SSF52266">
    <property type="entry name" value="SGNH hydrolase"/>
    <property type="match status" value="1"/>
</dbReference>
<keyword evidence="3" id="KW-1185">Reference proteome</keyword>
<dbReference type="InterPro" id="IPR013830">
    <property type="entry name" value="SGNH_hydro"/>
</dbReference>
<proteinExistence type="predicted"/>
<evidence type="ECO:0000313" key="3">
    <source>
        <dbReference type="Proteomes" id="UP001248581"/>
    </source>
</evidence>
<reference evidence="3" key="1">
    <citation type="submission" date="2023-09" db="EMBL/GenBank/DDBJ databases">
        <authorList>
            <person name="Li S."/>
            <person name="Li X."/>
            <person name="Zhang C."/>
            <person name="Zhao Z."/>
        </authorList>
    </citation>
    <scope>NUCLEOTIDE SEQUENCE [LARGE SCALE GENOMIC DNA]</scope>
    <source>
        <strain evidence="3">SQ345</strain>
    </source>
</reference>
<accession>A0ABY9TLL5</accession>
<sequence>MNNSIAKILLSSTLLLLLISCGEAKLSRLHYDAKILAFGDSLTAGKGVTEQYAYPAVLSQLSNLDVINAGVSGELTSAGLKRLPKLLTEHAVDIMVLLEGGNDIIQNKNLVTTKANLAQMIELAQANEIEVVLIGVPEKSIFSSSSDIYHELAEQYNLVFEDEIIADLLRSPSLKSDSVHFNKQGYTELAIRIHELLQESGAL</sequence>
<name>A0ABY9TLL5_9GAMM</name>
<dbReference type="RefSeq" id="WP_348388879.1">
    <property type="nucleotide sequence ID" value="NZ_CP134146.1"/>
</dbReference>
<dbReference type="Gene3D" id="3.40.50.1110">
    <property type="entry name" value="SGNH hydrolase"/>
    <property type="match status" value="1"/>
</dbReference>
<dbReference type="Pfam" id="PF13472">
    <property type="entry name" value="Lipase_GDSL_2"/>
    <property type="match status" value="1"/>
</dbReference>
<dbReference type="Proteomes" id="UP001248581">
    <property type="component" value="Chromosome"/>
</dbReference>
<dbReference type="InterPro" id="IPR036514">
    <property type="entry name" value="SGNH_hydro_sf"/>
</dbReference>
<evidence type="ECO:0000313" key="2">
    <source>
        <dbReference type="EMBL" id="WNC69736.1"/>
    </source>
</evidence>
<organism evidence="2 3">
    <name type="scientific">Thalassotalea nanhaiensis</name>
    <dbReference type="NCBI Taxonomy" id="3065648"/>
    <lineage>
        <taxon>Bacteria</taxon>
        <taxon>Pseudomonadati</taxon>
        <taxon>Pseudomonadota</taxon>
        <taxon>Gammaproteobacteria</taxon>
        <taxon>Alteromonadales</taxon>
        <taxon>Colwelliaceae</taxon>
        <taxon>Thalassotalea</taxon>
    </lineage>
</organism>
<dbReference type="PROSITE" id="PS51257">
    <property type="entry name" value="PROKAR_LIPOPROTEIN"/>
    <property type="match status" value="1"/>
</dbReference>
<gene>
    <name evidence="2" type="ORF">RI845_06205</name>
</gene>
<evidence type="ECO:0000259" key="1">
    <source>
        <dbReference type="Pfam" id="PF13472"/>
    </source>
</evidence>
<dbReference type="InterPro" id="IPR051532">
    <property type="entry name" value="Ester_Hydrolysis_Enzymes"/>
</dbReference>
<dbReference type="InterPro" id="IPR008265">
    <property type="entry name" value="Lipase_GDSL_AS"/>
</dbReference>
<dbReference type="PANTHER" id="PTHR30383">
    <property type="entry name" value="THIOESTERASE 1/PROTEASE 1/LYSOPHOSPHOLIPASE L1"/>
    <property type="match status" value="1"/>
</dbReference>
<feature type="domain" description="SGNH hydrolase-type esterase" evidence="1">
    <location>
        <begin position="37"/>
        <end position="186"/>
    </location>
</feature>
<dbReference type="EMBL" id="CP134146">
    <property type="protein sequence ID" value="WNC69736.1"/>
    <property type="molecule type" value="Genomic_DNA"/>
</dbReference>
<protein>
    <submittedName>
        <fullName evidence="2">GDSL-type esterase/lipase family protein</fullName>
    </submittedName>
</protein>
<dbReference type="PROSITE" id="PS01098">
    <property type="entry name" value="LIPASE_GDSL_SER"/>
    <property type="match status" value="1"/>
</dbReference>